<evidence type="ECO:0000256" key="3">
    <source>
        <dbReference type="ARBA" id="ARBA00022553"/>
    </source>
</evidence>
<dbReference type="InterPro" id="IPR036890">
    <property type="entry name" value="HATPase_C_sf"/>
</dbReference>
<name>A0A8J7QJ16_9BACT</name>
<dbReference type="InterPro" id="IPR003594">
    <property type="entry name" value="HATPase_dom"/>
</dbReference>
<dbReference type="PANTHER" id="PTHR43547:SF2">
    <property type="entry name" value="HYBRID SIGNAL TRANSDUCTION HISTIDINE KINASE C"/>
    <property type="match status" value="1"/>
</dbReference>
<dbReference type="InterPro" id="IPR011006">
    <property type="entry name" value="CheY-like_superfamily"/>
</dbReference>
<evidence type="ECO:0000259" key="5">
    <source>
        <dbReference type="PROSITE" id="PS50109"/>
    </source>
</evidence>
<protein>
    <recommendedName>
        <fullName evidence="2">histidine kinase</fullName>
        <ecNumber evidence="2">2.7.13.3</ecNumber>
    </recommendedName>
</protein>
<accession>A0A8J7QJ16</accession>
<keyword evidence="8" id="KW-1185">Reference proteome</keyword>
<dbReference type="PRINTS" id="PR00344">
    <property type="entry name" value="BCTRLSENSOR"/>
</dbReference>
<dbReference type="EC" id="2.7.13.3" evidence="2"/>
<dbReference type="PROSITE" id="PS50110">
    <property type="entry name" value="RESPONSE_REGULATORY"/>
    <property type="match status" value="1"/>
</dbReference>
<dbReference type="Gene3D" id="3.30.565.10">
    <property type="entry name" value="Histidine kinase-like ATPase, C-terminal domain"/>
    <property type="match status" value="1"/>
</dbReference>
<evidence type="ECO:0000256" key="2">
    <source>
        <dbReference type="ARBA" id="ARBA00012438"/>
    </source>
</evidence>
<dbReference type="SMART" id="SM00387">
    <property type="entry name" value="HATPase_c"/>
    <property type="match status" value="1"/>
</dbReference>
<evidence type="ECO:0000256" key="4">
    <source>
        <dbReference type="PROSITE-ProRule" id="PRU00169"/>
    </source>
</evidence>
<comment type="catalytic activity">
    <reaction evidence="1">
        <text>ATP + protein L-histidine = ADP + protein N-phospho-L-histidine.</text>
        <dbReference type="EC" id="2.7.13.3"/>
    </reaction>
</comment>
<dbReference type="PANTHER" id="PTHR43547">
    <property type="entry name" value="TWO-COMPONENT HISTIDINE KINASE"/>
    <property type="match status" value="1"/>
</dbReference>
<dbReference type="RefSeq" id="WP_207863395.1">
    <property type="nucleotide sequence ID" value="NZ_JAFREP010000055.1"/>
</dbReference>
<dbReference type="CDD" id="cd19920">
    <property type="entry name" value="REC_PA4781-like"/>
    <property type="match status" value="1"/>
</dbReference>
<dbReference type="PROSITE" id="PS50109">
    <property type="entry name" value="HIS_KIN"/>
    <property type="match status" value="1"/>
</dbReference>
<gene>
    <name evidence="7" type="ORF">J3U88_32745</name>
</gene>
<proteinExistence type="predicted"/>
<evidence type="ECO:0000256" key="1">
    <source>
        <dbReference type="ARBA" id="ARBA00000085"/>
    </source>
</evidence>
<evidence type="ECO:0000313" key="8">
    <source>
        <dbReference type="Proteomes" id="UP000664417"/>
    </source>
</evidence>
<dbReference type="AlphaFoldDB" id="A0A8J7QJ16"/>
<dbReference type="InterPro" id="IPR001789">
    <property type="entry name" value="Sig_transdc_resp-reg_receiver"/>
</dbReference>
<organism evidence="7 8">
    <name type="scientific">Acanthopleuribacter pedis</name>
    <dbReference type="NCBI Taxonomy" id="442870"/>
    <lineage>
        <taxon>Bacteria</taxon>
        <taxon>Pseudomonadati</taxon>
        <taxon>Acidobacteriota</taxon>
        <taxon>Holophagae</taxon>
        <taxon>Acanthopleuribacterales</taxon>
        <taxon>Acanthopleuribacteraceae</taxon>
        <taxon>Acanthopleuribacter</taxon>
    </lineage>
</organism>
<dbReference type="EMBL" id="JAFREP010000055">
    <property type="protein sequence ID" value="MBO1323280.1"/>
    <property type="molecule type" value="Genomic_DNA"/>
</dbReference>
<dbReference type="SUPFAM" id="SSF55874">
    <property type="entry name" value="ATPase domain of HSP90 chaperone/DNA topoisomerase II/histidine kinase"/>
    <property type="match status" value="1"/>
</dbReference>
<feature type="domain" description="Response regulatory" evidence="6">
    <location>
        <begin position="6"/>
        <end position="121"/>
    </location>
</feature>
<dbReference type="SMART" id="SM00448">
    <property type="entry name" value="REC"/>
    <property type="match status" value="1"/>
</dbReference>
<evidence type="ECO:0000313" key="7">
    <source>
        <dbReference type="EMBL" id="MBO1323280.1"/>
    </source>
</evidence>
<dbReference type="Gene3D" id="3.40.50.2300">
    <property type="match status" value="1"/>
</dbReference>
<dbReference type="Proteomes" id="UP000664417">
    <property type="component" value="Unassembled WGS sequence"/>
</dbReference>
<dbReference type="InterPro" id="IPR004358">
    <property type="entry name" value="Sig_transdc_His_kin-like_C"/>
</dbReference>
<dbReference type="InterPro" id="IPR005467">
    <property type="entry name" value="His_kinase_dom"/>
</dbReference>
<reference evidence="7" key="1">
    <citation type="submission" date="2021-03" db="EMBL/GenBank/DDBJ databases">
        <authorList>
            <person name="Wang G."/>
        </authorList>
    </citation>
    <scope>NUCLEOTIDE SEQUENCE</scope>
    <source>
        <strain evidence="7">KCTC 12899</strain>
    </source>
</reference>
<feature type="domain" description="Histidine kinase" evidence="5">
    <location>
        <begin position="245"/>
        <end position="386"/>
    </location>
</feature>
<dbReference type="Pfam" id="PF02518">
    <property type="entry name" value="HATPase_c"/>
    <property type="match status" value="1"/>
</dbReference>
<keyword evidence="3 4" id="KW-0597">Phosphoprotein</keyword>
<feature type="modified residue" description="4-aspartylphosphate" evidence="4">
    <location>
        <position position="54"/>
    </location>
</feature>
<comment type="caution">
    <text evidence="7">The sequence shown here is derived from an EMBL/GenBank/DDBJ whole genome shotgun (WGS) entry which is preliminary data.</text>
</comment>
<sequence>MTHKPSILIVDDEPDNLKILKSILGKGYRILVAPTGEVALTVVASQNPDLILLDIVMPGMDGYEVCRSIQADPRTQKIPILFTTAKDGDSDEEYGLKLGAIDYITKPYRPAIIRSRVRVHLQLKLKRDLLEAEVVRKSAEISQLHRQFHESQRTELLRELSGGIAHDALNDCNAACAYLADMQEVVPEGHPLHGHVMECLKTLQHCEIIIRGLLSHAKKNTKKQEWINPTFIAENAKLLLQSLAKEVTIDLIQDTPGLEIFADATEVHQIIMNLGINAISALQDCDQPTLTLKLDCVAINTAAPLFHTSLQQGERCVCISVIDNGRGIPRQAQEQVWNPFFTTKEGGTGLGLSVVRGIMKSYGGGITLESTEGEGTTVSVYFPCGSDSLTEGNSYVDTGSVR</sequence>
<dbReference type="Pfam" id="PF00072">
    <property type="entry name" value="Response_reg"/>
    <property type="match status" value="1"/>
</dbReference>
<dbReference type="GO" id="GO:0000155">
    <property type="term" value="F:phosphorelay sensor kinase activity"/>
    <property type="evidence" value="ECO:0007669"/>
    <property type="project" value="TreeGrafter"/>
</dbReference>
<evidence type="ECO:0000259" key="6">
    <source>
        <dbReference type="PROSITE" id="PS50110"/>
    </source>
</evidence>
<dbReference type="SUPFAM" id="SSF52172">
    <property type="entry name" value="CheY-like"/>
    <property type="match status" value="1"/>
</dbReference>